<evidence type="ECO:0000259" key="1">
    <source>
        <dbReference type="PROSITE" id="PS50878"/>
    </source>
</evidence>
<dbReference type="EMBL" id="GEGO01007027">
    <property type="protein sequence ID" value="JAR88377.1"/>
    <property type="molecule type" value="Transcribed_RNA"/>
</dbReference>
<dbReference type="Pfam" id="PF00078">
    <property type="entry name" value="RVT_1"/>
    <property type="match status" value="1"/>
</dbReference>
<dbReference type="CDD" id="cd01650">
    <property type="entry name" value="RT_nLTR_like"/>
    <property type="match status" value="1"/>
</dbReference>
<sequence length="488" mass="54306">MKRSGWWAMWLVGQVQFSYPSTTRVMQDLFDSGVVPEDWRRALVTPLHKGKGKPQDEPRHYRPVSITSIASRTFERVINSQLLDFLERSNCLADSRHGFRPNRSCETALATVTHFVSNQMDNSISTDLIQLDLSNAFDTLDIKLLTRKLAQTGICGPILAWLTVFLHGHSQRVVYKGSRSAGSPVLWGVPQGSVLGPTLFLLYVNDMPRNAKCLLVQYADDTSIVAPISSPADSRNLQGYLSEIERWTLMQRLQISASKSSVIRFSNNRKNGTPVYTVSGSPLAVPDTICILGITFSRDLDFSAHINGVVSKARRTLGFISWVTRPCGAGALHALYTALVLPTMEYCSAIWSPSQRHLRERLESVQRRAARATCGRSPGTVYNSYGARLGFLGWRPLSERRQTSRVRALCRVLDGSLSGTPLFSAVRVNKRTGQPEPLRGRTSRHCESLLPAAIRDFLTIPQSARSPLPSSSDESRELCKLFSRRVAS</sequence>
<evidence type="ECO:0000313" key="2">
    <source>
        <dbReference type="EMBL" id="JAR88377.1"/>
    </source>
</evidence>
<accession>A0A147BC70</accession>
<organism evidence="2">
    <name type="scientific">Ixodes ricinus</name>
    <name type="common">Common tick</name>
    <name type="synonym">Acarus ricinus</name>
    <dbReference type="NCBI Taxonomy" id="34613"/>
    <lineage>
        <taxon>Eukaryota</taxon>
        <taxon>Metazoa</taxon>
        <taxon>Ecdysozoa</taxon>
        <taxon>Arthropoda</taxon>
        <taxon>Chelicerata</taxon>
        <taxon>Arachnida</taxon>
        <taxon>Acari</taxon>
        <taxon>Parasitiformes</taxon>
        <taxon>Ixodida</taxon>
        <taxon>Ixodoidea</taxon>
        <taxon>Ixodidae</taxon>
        <taxon>Ixodinae</taxon>
        <taxon>Ixodes</taxon>
    </lineage>
</organism>
<feature type="domain" description="Reverse transcriptase" evidence="1">
    <location>
        <begin position="28"/>
        <end position="296"/>
    </location>
</feature>
<dbReference type="InterPro" id="IPR000477">
    <property type="entry name" value="RT_dom"/>
</dbReference>
<dbReference type="PANTHER" id="PTHR33332">
    <property type="entry name" value="REVERSE TRANSCRIPTASE DOMAIN-CONTAINING PROTEIN"/>
    <property type="match status" value="1"/>
</dbReference>
<dbReference type="SUPFAM" id="SSF56672">
    <property type="entry name" value="DNA/RNA polymerases"/>
    <property type="match status" value="1"/>
</dbReference>
<dbReference type="PROSITE" id="PS50878">
    <property type="entry name" value="RT_POL"/>
    <property type="match status" value="1"/>
</dbReference>
<dbReference type="AlphaFoldDB" id="A0A147BC70"/>
<dbReference type="GO" id="GO:0071897">
    <property type="term" value="P:DNA biosynthetic process"/>
    <property type="evidence" value="ECO:0007669"/>
    <property type="project" value="UniProtKB-ARBA"/>
</dbReference>
<protein>
    <recommendedName>
        <fullName evidence="1">Reverse transcriptase domain-containing protein</fullName>
    </recommendedName>
</protein>
<name>A0A147BC70_IXORI</name>
<feature type="non-terminal residue" evidence="2">
    <location>
        <position position="488"/>
    </location>
</feature>
<proteinExistence type="predicted"/>
<reference evidence="2" key="1">
    <citation type="journal article" date="2018" name="PLoS Negl. Trop. Dis.">
        <title>Sialome diversity of ticks revealed by RNAseq of single tick salivary glands.</title>
        <authorList>
            <person name="Perner J."/>
            <person name="Kropackova S."/>
            <person name="Kopacek P."/>
            <person name="Ribeiro J.M."/>
        </authorList>
    </citation>
    <scope>NUCLEOTIDE SEQUENCE</scope>
    <source>
        <strain evidence="2">Siblings of single egg batch collected in Ceske Budejovice</strain>
        <tissue evidence="2">Salivary glands</tissue>
    </source>
</reference>
<dbReference type="InterPro" id="IPR043502">
    <property type="entry name" value="DNA/RNA_pol_sf"/>
</dbReference>